<organism evidence="1 2">
    <name type="scientific">Microcoleus anatoxicus PTRS2</name>
    <dbReference type="NCBI Taxonomy" id="2705321"/>
    <lineage>
        <taxon>Bacteria</taxon>
        <taxon>Bacillati</taxon>
        <taxon>Cyanobacteriota</taxon>
        <taxon>Cyanophyceae</taxon>
        <taxon>Oscillatoriophycideae</taxon>
        <taxon>Oscillatoriales</taxon>
        <taxon>Microcoleaceae</taxon>
        <taxon>Microcoleus</taxon>
        <taxon>Microcoleus anatoxicus</taxon>
    </lineage>
</organism>
<gene>
    <name evidence="1" type="ORF">WMG39_22180</name>
</gene>
<evidence type="ECO:0000313" key="2">
    <source>
        <dbReference type="Proteomes" id="UP001384579"/>
    </source>
</evidence>
<protein>
    <submittedName>
        <fullName evidence="1">Uncharacterized protein</fullName>
    </submittedName>
</protein>
<evidence type="ECO:0000313" key="1">
    <source>
        <dbReference type="EMBL" id="MEK0187541.1"/>
    </source>
</evidence>
<name>A0ABU8YT23_9CYAN</name>
<reference evidence="1 2" key="1">
    <citation type="journal article" date="2020" name="Harmful Algae">
        <title>Molecular and morphological characterization of a novel dihydroanatoxin-a producing Microcoleus species (cyanobacteria) from the Russian River, California, USA.</title>
        <authorList>
            <person name="Conklin K.Y."/>
            <person name="Stancheva R."/>
            <person name="Otten T.G."/>
            <person name="Fadness R."/>
            <person name="Boyer G.L."/>
            <person name="Read B."/>
            <person name="Zhang X."/>
            <person name="Sheath R.G."/>
        </authorList>
    </citation>
    <scope>NUCLEOTIDE SEQUENCE [LARGE SCALE GENOMIC DNA]</scope>
    <source>
        <strain evidence="1 2">PTRS2</strain>
    </source>
</reference>
<dbReference type="RefSeq" id="WP_340541834.1">
    <property type="nucleotide sequence ID" value="NZ_JBBLXS010000377.1"/>
</dbReference>
<keyword evidence="2" id="KW-1185">Reference proteome</keyword>
<dbReference type="EMBL" id="JBBLXS010000377">
    <property type="protein sequence ID" value="MEK0187541.1"/>
    <property type="molecule type" value="Genomic_DNA"/>
</dbReference>
<sequence length="99" mass="11078">MSEKNWFLVQDLGVTIDLDLVSAVQWNKQFLHHPSPGSPSYCTVIFLGTAITYSHAEEDVATNEFWIRSKADRERLYQTLKDLGLPAIAPLPSACDQIG</sequence>
<accession>A0ABU8YT23</accession>
<proteinExistence type="predicted"/>
<comment type="caution">
    <text evidence="1">The sequence shown here is derived from an EMBL/GenBank/DDBJ whole genome shotgun (WGS) entry which is preliminary data.</text>
</comment>
<dbReference type="Proteomes" id="UP001384579">
    <property type="component" value="Unassembled WGS sequence"/>
</dbReference>